<sequence length="60" mass="7222">MNWFPIDFCVTAVSRYSHRAGICNYYIENESGSKLERPELFRLLKDCQQNDFEQALWNHH</sequence>
<name>A0A2K9UZS1_ECOLX</name>
<dbReference type="InterPro" id="IPR036162">
    <property type="entry name" value="Resolvase-like_N_sf"/>
</dbReference>
<organism evidence="1">
    <name type="scientific">Escherichia coli</name>
    <dbReference type="NCBI Taxonomy" id="562"/>
    <lineage>
        <taxon>Bacteria</taxon>
        <taxon>Pseudomonadati</taxon>
        <taxon>Pseudomonadota</taxon>
        <taxon>Gammaproteobacteria</taxon>
        <taxon>Enterobacterales</taxon>
        <taxon>Enterobacteriaceae</taxon>
        <taxon>Escherichia</taxon>
    </lineage>
</organism>
<protein>
    <submittedName>
        <fullName evidence="1">Resolvase</fullName>
    </submittedName>
</protein>
<evidence type="ECO:0000313" key="1">
    <source>
        <dbReference type="EMBL" id="AUV50541.1"/>
    </source>
</evidence>
<keyword evidence="1" id="KW-0614">Plasmid</keyword>
<dbReference type="GO" id="GO:0000150">
    <property type="term" value="F:DNA strand exchange activity"/>
    <property type="evidence" value="ECO:0007669"/>
    <property type="project" value="InterPro"/>
</dbReference>
<dbReference type="EMBL" id="MG228426">
    <property type="protein sequence ID" value="AUV50541.1"/>
    <property type="molecule type" value="Genomic_DNA"/>
</dbReference>
<geneLocation type="plasmid" evidence="1">
    <name>pKP_BO_OXA-181</name>
</geneLocation>
<dbReference type="GO" id="GO:0003677">
    <property type="term" value="F:DNA binding"/>
    <property type="evidence" value="ECO:0007669"/>
    <property type="project" value="InterPro"/>
</dbReference>
<accession>A0A2K9UZS1</accession>
<dbReference type="SUPFAM" id="SSF53041">
    <property type="entry name" value="Resolvase-like"/>
    <property type="match status" value="1"/>
</dbReference>
<reference evidence="1" key="1">
    <citation type="submission" date="2017-10" db="EMBL/GenBank/DDBJ databases">
        <title>Escherichia coli strain KP_ZA plasmid pBO_OXA-181, complete sequence.</title>
        <authorList>
            <person name="Gaibani P."/>
        </authorList>
    </citation>
    <scope>NUCLEOTIDE SEQUENCE</scope>
    <source>
        <strain evidence="1">BO15V</strain>
        <plasmid evidence="1">pKP_BO_OXA-181</plasmid>
    </source>
</reference>
<proteinExistence type="predicted"/>
<dbReference type="AlphaFoldDB" id="A0A2K9UZS1"/>